<comment type="caution">
    <text evidence="1">The sequence shown here is derived from an EMBL/GenBank/DDBJ whole genome shotgun (WGS) entry which is preliminary data.</text>
</comment>
<name>A0A0F5Y6V2_9CYAN</name>
<dbReference type="AlphaFoldDB" id="A0A0F5Y6V2"/>
<protein>
    <submittedName>
        <fullName evidence="1">Fatty-acid oxidation protein subunit alpha</fullName>
    </submittedName>
</protein>
<dbReference type="OrthoDB" id="456752at2"/>
<organism evidence="1 2">
    <name type="scientific">Limnoraphis robusta CS-951</name>
    <dbReference type="NCBI Taxonomy" id="1637645"/>
    <lineage>
        <taxon>Bacteria</taxon>
        <taxon>Bacillati</taxon>
        <taxon>Cyanobacteriota</taxon>
        <taxon>Cyanophyceae</taxon>
        <taxon>Oscillatoriophycideae</taxon>
        <taxon>Oscillatoriales</taxon>
        <taxon>Sirenicapillariaceae</taxon>
        <taxon>Limnoraphis</taxon>
    </lineage>
</organism>
<dbReference type="EMBL" id="LATL02000255">
    <property type="protein sequence ID" value="KKD34574.1"/>
    <property type="molecule type" value="Genomic_DNA"/>
</dbReference>
<dbReference type="InterPro" id="IPR011856">
    <property type="entry name" value="tRNA_endonuc-like_dom_sf"/>
</dbReference>
<evidence type="ECO:0000313" key="1">
    <source>
        <dbReference type="EMBL" id="KKD34574.1"/>
    </source>
</evidence>
<dbReference type="Pfam" id="PF08814">
    <property type="entry name" value="XisH"/>
    <property type="match status" value="1"/>
</dbReference>
<dbReference type="SUPFAM" id="SSF52980">
    <property type="entry name" value="Restriction endonuclease-like"/>
    <property type="match status" value="1"/>
</dbReference>
<dbReference type="Proteomes" id="UP000033607">
    <property type="component" value="Unassembled WGS sequence"/>
</dbReference>
<dbReference type="InterPro" id="IPR014919">
    <property type="entry name" value="XisH"/>
</dbReference>
<sequence length="138" mass="15756">MAAKDLFHGVVKRGLEKAGWTITHDPLKLEWEEVKVKIDLAAERLIAAERGEEKIAVEVKSFIGTSAISDFHTALGQFLSYRIMLAVNEPSRLLYLAVPLEIFETFFQSRFVQAAIKQHQLKLIIYEPTTEEIVQWIS</sequence>
<proteinExistence type="predicted"/>
<dbReference type="GO" id="GO:0003676">
    <property type="term" value="F:nucleic acid binding"/>
    <property type="evidence" value="ECO:0007669"/>
    <property type="project" value="InterPro"/>
</dbReference>
<accession>A0A0F5Y6V2</accession>
<dbReference type="PATRIC" id="fig|1637645.4.peg.5094"/>
<dbReference type="CDD" id="cd22366">
    <property type="entry name" value="XisH-like"/>
    <property type="match status" value="1"/>
</dbReference>
<reference evidence="1 2" key="1">
    <citation type="submission" date="2015-06" db="EMBL/GenBank/DDBJ databases">
        <title>Draft genome assembly of filamentous brackish cyanobacterium Limnoraphis robusta strain CS-951.</title>
        <authorList>
            <person name="Willis A."/>
            <person name="Parks M."/>
            <person name="Burford M.A."/>
        </authorList>
    </citation>
    <scope>NUCLEOTIDE SEQUENCE [LARGE SCALE GENOMIC DNA]</scope>
    <source>
        <strain evidence="1 2">CS-951</strain>
    </source>
</reference>
<gene>
    <name evidence="1" type="ORF">WN50_30135</name>
</gene>
<evidence type="ECO:0000313" key="2">
    <source>
        <dbReference type="Proteomes" id="UP000033607"/>
    </source>
</evidence>
<dbReference type="InterPro" id="IPR011335">
    <property type="entry name" value="Restrct_endonuc-II-like"/>
</dbReference>
<dbReference type="RefSeq" id="WP_046282312.1">
    <property type="nucleotide sequence ID" value="NZ_LATL02000255.1"/>
</dbReference>
<dbReference type="Gene3D" id="3.40.1350.10">
    <property type="match status" value="1"/>
</dbReference>